<evidence type="ECO:0000256" key="2">
    <source>
        <dbReference type="ARBA" id="ARBA00022801"/>
    </source>
</evidence>
<accession>A0A6I4T3S4</accession>
<dbReference type="InterPro" id="IPR000917">
    <property type="entry name" value="Sulfatase_N"/>
</dbReference>
<dbReference type="Gene3D" id="3.40.720.10">
    <property type="entry name" value="Alkaline Phosphatase, subunit A"/>
    <property type="match status" value="1"/>
</dbReference>
<keyword evidence="6" id="KW-0808">Transferase</keyword>
<dbReference type="Gene3D" id="3.30.1120.10">
    <property type="match status" value="1"/>
</dbReference>
<feature type="signal peptide" evidence="4">
    <location>
        <begin position="1"/>
        <end position="25"/>
    </location>
</feature>
<evidence type="ECO:0000256" key="3">
    <source>
        <dbReference type="SAM" id="MobiDB-lite"/>
    </source>
</evidence>
<dbReference type="PANTHER" id="PTHR42693:SF53">
    <property type="entry name" value="ENDO-4-O-SULFATASE"/>
    <property type="match status" value="1"/>
</dbReference>
<keyword evidence="7" id="KW-1185">Reference proteome</keyword>
<feature type="region of interest" description="Disordered" evidence="3">
    <location>
        <begin position="436"/>
        <end position="462"/>
    </location>
</feature>
<reference evidence="6 7" key="1">
    <citation type="submission" date="2019-12" db="EMBL/GenBank/DDBJ databases">
        <title>Genomic-based taxomic classification of the family Erythrobacteraceae.</title>
        <authorList>
            <person name="Xu L."/>
        </authorList>
    </citation>
    <scope>NUCLEOTIDE SEQUENCE [LARGE SCALE GENOMIC DNA]</scope>
    <source>
        <strain evidence="6 7">LMG 29518</strain>
    </source>
</reference>
<comment type="caution">
    <text evidence="6">The sequence shown here is derived from an EMBL/GenBank/DDBJ whole genome shotgun (WGS) entry which is preliminary data.</text>
</comment>
<evidence type="ECO:0000256" key="1">
    <source>
        <dbReference type="ARBA" id="ARBA00008779"/>
    </source>
</evidence>
<feature type="chain" id="PRO_5026342154" evidence="4">
    <location>
        <begin position="26"/>
        <end position="462"/>
    </location>
</feature>
<dbReference type="Pfam" id="PF00884">
    <property type="entry name" value="Sulfatase"/>
    <property type="match status" value="1"/>
</dbReference>
<dbReference type="GO" id="GO:0004065">
    <property type="term" value="F:arylsulfatase activity"/>
    <property type="evidence" value="ECO:0007669"/>
    <property type="project" value="TreeGrafter"/>
</dbReference>
<keyword evidence="4" id="KW-0732">Signal</keyword>
<dbReference type="AlphaFoldDB" id="A0A6I4T3S4"/>
<dbReference type="PANTHER" id="PTHR42693">
    <property type="entry name" value="ARYLSULFATASE FAMILY MEMBER"/>
    <property type="match status" value="1"/>
</dbReference>
<dbReference type="EMBL" id="WTYT01000002">
    <property type="protein sequence ID" value="MXO64939.1"/>
    <property type="molecule type" value="Genomic_DNA"/>
</dbReference>
<dbReference type="InterPro" id="IPR017850">
    <property type="entry name" value="Alkaline_phosphatase_core_sf"/>
</dbReference>
<evidence type="ECO:0000313" key="6">
    <source>
        <dbReference type="EMBL" id="MXO64939.1"/>
    </source>
</evidence>
<gene>
    <name evidence="6" type="ORF">GRI91_04145</name>
</gene>
<evidence type="ECO:0000313" key="7">
    <source>
        <dbReference type="Proteomes" id="UP000438476"/>
    </source>
</evidence>
<evidence type="ECO:0000259" key="5">
    <source>
        <dbReference type="Pfam" id="PF00884"/>
    </source>
</evidence>
<keyword evidence="2 6" id="KW-0378">Hydrolase</keyword>
<dbReference type="Proteomes" id="UP000438476">
    <property type="component" value="Unassembled WGS sequence"/>
</dbReference>
<dbReference type="InterPro" id="IPR050738">
    <property type="entry name" value="Sulfatase"/>
</dbReference>
<dbReference type="SUPFAM" id="SSF53649">
    <property type="entry name" value="Alkaline phosphatase-like"/>
    <property type="match status" value="1"/>
</dbReference>
<proteinExistence type="inferred from homology"/>
<dbReference type="CDD" id="cd16026">
    <property type="entry name" value="GALNS_like"/>
    <property type="match status" value="1"/>
</dbReference>
<dbReference type="RefSeq" id="WP_160735398.1">
    <property type="nucleotide sequence ID" value="NZ_WTYT01000002.1"/>
</dbReference>
<organism evidence="6 7">
    <name type="scientific">Altericroceibacterium endophyticum</name>
    <dbReference type="NCBI Taxonomy" id="1808508"/>
    <lineage>
        <taxon>Bacteria</taxon>
        <taxon>Pseudomonadati</taxon>
        <taxon>Pseudomonadota</taxon>
        <taxon>Alphaproteobacteria</taxon>
        <taxon>Sphingomonadales</taxon>
        <taxon>Erythrobacteraceae</taxon>
        <taxon>Altericroceibacterium</taxon>
    </lineage>
</organism>
<name>A0A6I4T3S4_9SPHN</name>
<comment type="similarity">
    <text evidence="1">Belongs to the sulfatase family.</text>
</comment>
<dbReference type="GO" id="GO:0016740">
    <property type="term" value="F:transferase activity"/>
    <property type="evidence" value="ECO:0007669"/>
    <property type="project" value="UniProtKB-KW"/>
</dbReference>
<feature type="domain" description="Sulfatase N-terminal" evidence="5">
    <location>
        <begin position="33"/>
        <end position="329"/>
    </location>
</feature>
<protein>
    <submittedName>
        <fullName evidence="6">Sulfatase-like hydrolase/transferase</fullName>
    </submittedName>
</protein>
<dbReference type="OrthoDB" id="9795675at2"/>
<evidence type="ECO:0000256" key="4">
    <source>
        <dbReference type="SAM" id="SignalP"/>
    </source>
</evidence>
<sequence>MDRRQILAGLASGASLSLLPSIASASNRPGRKPNFIVIYCDDLGYGDVGAFGGRTIKTPHLDRLARQGMKLTDYYAPANLCTPSRAGFMTGRYPIRTGLARGVIMADEARGLPLSEVTIAEALKPEYATALIGKWHLGHKGPSWPPTKHGFDLFYGIPYSHDMLPLSLYEGRGEDVHEVPFEYPQLQQMFWNRAETFLEDNASRPFFLDLALSAPHLPNYPIPSLAGTSAAGSYGDVVEEIDQIVGRLIDKLDRLGIAEDTMLIFTSDNGPWFEGSAGGLRDRKGGGAYDGGYRVPCIVRQPGTVPSGVSTNAITMGIDFLPTFCAMAGKQLPRDTILDGKDISAVLTRAAPSPHQELVLFDNEEVVGIRTQRWKYVIADYYRTFKFSVEDRGYPQLYDMTDPDMSESYSVASLHKDALAMMKARLETARTTFEPLKSSPGSDIFLRPGERPPSHKPAIWQD</sequence>